<reference evidence="1" key="1">
    <citation type="journal article" date="2014" name="Int. J. Syst. Evol. Microbiol.">
        <title>Complete genome sequence of Corynebacterium casei LMG S-19264T (=DSM 44701T), isolated from a smear-ripened cheese.</title>
        <authorList>
            <consortium name="US DOE Joint Genome Institute (JGI-PGF)"/>
            <person name="Walter F."/>
            <person name="Albersmeier A."/>
            <person name="Kalinowski J."/>
            <person name="Ruckert C."/>
        </authorList>
    </citation>
    <scope>NUCLEOTIDE SEQUENCE</scope>
    <source>
        <strain evidence="1">KCTC 42650</strain>
    </source>
</reference>
<keyword evidence="2" id="KW-1185">Reference proteome</keyword>
<gene>
    <name evidence="1" type="ORF">GCM10017056_33630</name>
</gene>
<sequence>MNIRPSGRTLGAGKAVGAVMASDLLGLSLPPILRPVPSSVILNPEILQDHTHRLDLCQSETTPSPTLAR</sequence>
<dbReference type="AlphaFoldDB" id="A0A8J3H0F1"/>
<dbReference type="EMBL" id="BNCJ01000010">
    <property type="protein sequence ID" value="GHF59333.1"/>
    <property type="molecule type" value="Genomic_DNA"/>
</dbReference>
<reference evidence="1" key="2">
    <citation type="submission" date="2020-09" db="EMBL/GenBank/DDBJ databases">
        <authorList>
            <person name="Sun Q."/>
            <person name="Kim S."/>
        </authorList>
    </citation>
    <scope>NUCLEOTIDE SEQUENCE</scope>
    <source>
        <strain evidence="1">KCTC 42650</strain>
    </source>
</reference>
<proteinExistence type="predicted"/>
<organism evidence="1 2">
    <name type="scientific">Seohaeicola zhoushanensis</name>
    <dbReference type="NCBI Taxonomy" id="1569283"/>
    <lineage>
        <taxon>Bacteria</taxon>
        <taxon>Pseudomonadati</taxon>
        <taxon>Pseudomonadota</taxon>
        <taxon>Alphaproteobacteria</taxon>
        <taxon>Rhodobacterales</taxon>
        <taxon>Roseobacteraceae</taxon>
        <taxon>Seohaeicola</taxon>
    </lineage>
</organism>
<comment type="caution">
    <text evidence="1">The sequence shown here is derived from an EMBL/GenBank/DDBJ whole genome shotgun (WGS) entry which is preliminary data.</text>
</comment>
<dbReference type="Proteomes" id="UP000626220">
    <property type="component" value="Unassembled WGS sequence"/>
</dbReference>
<accession>A0A8J3H0F1</accession>
<name>A0A8J3H0F1_9RHOB</name>
<protein>
    <submittedName>
        <fullName evidence="1">Uncharacterized protein</fullName>
    </submittedName>
</protein>
<evidence type="ECO:0000313" key="1">
    <source>
        <dbReference type="EMBL" id="GHF59333.1"/>
    </source>
</evidence>
<evidence type="ECO:0000313" key="2">
    <source>
        <dbReference type="Proteomes" id="UP000626220"/>
    </source>
</evidence>